<dbReference type="PROSITE" id="PS00356">
    <property type="entry name" value="HTH_LACI_1"/>
    <property type="match status" value="1"/>
</dbReference>
<dbReference type="PROSITE" id="PS50932">
    <property type="entry name" value="HTH_LACI_2"/>
    <property type="match status" value="1"/>
</dbReference>
<dbReference type="InterPro" id="IPR028082">
    <property type="entry name" value="Peripla_BP_I"/>
</dbReference>
<evidence type="ECO:0000256" key="1">
    <source>
        <dbReference type="ARBA" id="ARBA00023015"/>
    </source>
</evidence>
<dbReference type="InterPro" id="IPR000843">
    <property type="entry name" value="HTH_LacI"/>
</dbReference>
<feature type="domain" description="HTH lacI-type" evidence="4">
    <location>
        <begin position="3"/>
        <end position="58"/>
    </location>
</feature>
<dbReference type="RefSeq" id="WP_379787819.1">
    <property type="nucleotide sequence ID" value="NZ_JBHSHL010000014.1"/>
</dbReference>
<evidence type="ECO:0000256" key="3">
    <source>
        <dbReference type="ARBA" id="ARBA00023163"/>
    </source>
</evidence>
<dbReference type="Pfam" id="PF00356">
    <property type="entry name" value="LacI"/>
    <property type="match status" value="1"/>
</dbReference>
<dbReference type="SUPFAM" id="SSF47413">
    <property type="entry name" value="lambda repressor-like DNA-binding domains"/>
    <property type="match status" value="1"/>
</dbReference>
<keyword evidence="6" id="KW-1185">Reference proteome</keyword>
<comment type="caution">
    <text evidence="5">The sequence shown here is derived from an EMBL/GenBank/DDBJ whole genome shotgun (WGS) entry which is preliminary data.</text>
</comment>
<dbReference type="GO" id="GO:0003677">
    <property type="term" value="F:DNA binding"/>
    <property type="evidence" value="ECO:0007669"/>
    <property type="project" value="UniProtKB-KW"/>
</dbReference>
<organism evidence="5 6">
    <name type="scientific">Filifactor villosus</name>
    <dbReference type="NCBI Taxonomy" id="29374"/>
    <lineage>
        <taxon>Bacteria</taxon>
        <taxon>Bacillati</taxon>
        <taxon>Bacillota</taxon>
        <taxon>Clostridia</taxon>
        <taxon>Peptostreptococcales</taxon>
        <taxon>Filifactoraceae</taxon>
        <taxon>Filifactor</taxon>
    </lineage>
</organism>
<dbReference type="Pfam" id="PF00532">
    <property type="entry name" value="Peripla_BP_1"/>
    <property type="match status" value="1"/>
</dbReference>
<dbReference type="PANTHER" id="PTHR30146:SF109">
    <property type="entry name" value="HTH-TYPE TRANSCRIPTIONAL REGULATOR GALS"/>
    <property type="match status" value="1"/>
</dbReference>
<protein>
    <submittedName>
        <fullName evidence="5">LacI family DNA-binding transcriptional regulator</fullName>
    </submittedName>
</protein>
<name>A0ABV9QJE7_9FIRM</name>
<dbReference type="Gene3D" id="1.10.260.40">
    <property type="entry name" value="lambda repressor-like DNA-binding domains"/>
    <property type="match status" value="1"/>
</dbReference>
<dbReference type="PRINTS" id="PR00036">
    <property type="entry name" value="HTHLACI"/>
</dbReference>
<proteinExistence type="predicted"/>
<dbReference type="PANTHER" id="PTHR30146">
    <property type="entry name" value="LACI-RELATED TRANSCRIPTIONAL REPRESSOR"/>
    <property type="match status" value="1"/>
</dbReference>
<dbReference type="Proteomes" id="UP001595916">
    <property type="component" value="Unassembled WGS sequence"/>
</dbReference>
<reference evidence="6" key="1">
    <citation type="journal article" date="2019" name="Int. J. Syst. Evol. Microbiol.">
        <title>The Global Catalogue of Microorganisms (GCM) 10K type strain sequencing project: providing services to taxonomists for standard genome sequencing and annotation.</title>
        <authorList>
            <consortium name="The Broad Institute Genomics Platform"/>
            <consortium name="The Broad Institute Genome Sequencing Center for Infectious Disease"/>
            <person name="Wu L."/>
            <person name="Ma J."/>
        </authorList>
    </citation>
    <scope>NUCLEOTIDE SEQUENCE [LARGE SCALE GENOMIC DNA]</scope>
    <source>
        <strain evidence="6">CCUG 46385</strain>
    </source>
</reference>
<evidence type="ECO:0000313" key="5">
    <source>
        <dbReference type="EMBL" id="MFC4804313.1"/>
    </source>
</evidence>
<evidence type="ECO:0000256" key="2">
    <source>
        <dbReference type="ARBA" id="ARBA00023125"/>
    </source>
</evidence>
<dbReference type="CDD" id="cd01392">
    <property type="entry name" value="HTH_LacI"/>
    <property type="match status" value="1"/>
</dbReference>
<sequence length="333" mass="37114">MRTTIKDIAELANVSIATVSKVINGKDSSISKKTREKIKRIIEEENYIPNSVARTLVTKQSYSLGMIVPDICNPFFSQLIRGVEEDANKKGYDLIITNTDDDDEKLLVQLELMKKKMVDGLILISSQNSSIGEILDDINIPTVLVDRVVEHRSLVGRVEIDNKKGGSLATSHLIEKGCKKIVFLAGDIQTFSSYQRYLGYKSALEDHGLKFDETLVEFGSFHSEFGYNAVLSLLDKKCSFDGIYASNDMIAVGAMQALKSCGYRIPEDIKVIGFDDIYLSALVTPTLTTIHQPVFEMGSTASRILIDYLSNKTKSETPVVCFDTRLIERESTR</sequence>
<gene>
    <name evidence="5" type="ORF">ACFO4R_04385</name>
</gene>
<dbReference type="SUPFAM" id="SSF53822">
    <property type="entry name" value="Periplasmic binding protein-like I"/>
    <property type="match status" value="1"/>
</dbReference>
<dbReference type="CDD" id="cd06267">
    <property type="entry name" value="PBP1_LacI_sugar_binding-like"/>
    <property type="match status" value="1"/>
</dbReference>
<evidence type="ECO:0000313" key="6">
    <source>
        <dbReference type="Proteomes" id="UP001595916"/>
    </source>
</evidence>
<accession>A0ABV9QJE7</accession>
<dbReference type="EMBL" id="JBHSHL010000014">
    <property type="protein sequence ID" value="MFC4804313.1"/>
    <property type="molecule type" value="Genomic_DNA"/>
</dbReference>
<dbReference type="Gene3D" id="3.40.50.2300">
    <property type="match status" value="2"/>
</dbReference>
<keyword evidence="2 5" id="KW-0238">DNA-binding</keyword>
<dbReference type="InterPro" id="IPR001761">
    <property type="entry name" value="Peripla_BP/Lac1_sug-bd_dom"/>
</dbReference>
<keyword evidence="3" id="KW-0804">Transcription</keyword>
<evidence type="ECO:0000259" key="4">
    <source>
        <dbReference type="PROSITE" id="PS50932"/>
    </source>
</evidence>
<dbReference type="InterPro" id="IPR010982">
    <property type="entry name" value="Lambda_DNA-bd_dom_sf"/>
</dbReference>
<keyword evidence="1" id="KW-0805">Transcription regulation</keyword>
<dbReference type="SMART" id="SM00354">
    <property type="entry name" value="HTH_LACI"/>
    <property type="match status" value="1"/>
</dbReference>